<evidence type="ECO:0000256" key="2">
    <source>
        <dbReference type="ARBA" id="ARBA00022676"/>
    </source>
</evidence>
<keyword evidence="4" id="KW-1133">Transmembrane helix</keyword>
<dbReference type="InterPro" id="IPR039528">
    <property type="entry name" value="DPM1-like"/>
</dbReference>
<evidence type="ECO:0000256" key="4">
    <source>
        <dbReference type="SAM" id="Phobius"/>
    </source>
</evidence>
<dbReference type="GO" id="GO:0006506">
    <property type="term" value="P:GPI anchor biosynthetic process"/>
    <property type="evidence" value="ECO:0007669"/>
    <property type="project" value="TreeGrafter"/>
</dbReference>
<dbReference type="GO" id="GO:0004582">
    <property type="term" value="F:dolichyl-phosphate beta-D-mannosyltransferase activity"/>
    <property type="evidence" value="ECO:0007669"/>
    <property type="project" value="InterPro"/>
</dbReference>
<comment type="caution">
    <text evidence="6">The sequence shown here is derived from an EMBL/GenBank/DDBJ whole genome shotgun (WGS) entry which is preliminary data.</text>
</comment>
<gene>
    <name evidence="6" type="ORF">COV24_02090</name>
</gene>
<dbReference type="Gene3D" id="3.90.550.10">
    <property type="entry name" value="Spore Coat Polysaccharide Biosynthesis Protein SpsA, Chain A"/>
    <property type="match status" value="1"/>
</dbReference>
<proteinExistence type="inferred from homology"/>
<dbReference type="PANTHER" id="PTHR43398">
    <property type="entry name" value="DOLICHOL-PHOSPHATE MANNOSYLTRANSFERASE SUBUNIT 1"/>
    <property type="match status" value="1"/>
</dbReference>
<reference evidence="6 7" key="1">
    <citation type="submission" date="2017-09" db="EMBL/GenBank/DDBJ databases">
        <title>Depth-based differentiation of microbial function through sediment-hosted aquifers and enrichment of novel symbionts in the deep terrestrial subsurface.</title>
        <authorList>
            <person name="Probst A.J."/>
            <person name="Ladd B."/>
            <person name="Jarett J.K."/>
            <person name="Geller-Mcgrath D.E."/>
            <person name="Sieber C.M."/>
            <person name="Emerson J.B."/>
            <person name="Anantharaman K."/>
            <person name="Thomas B.C."/>
            <person name="Malmstrom R."/>
            <person name="Stieglmeier M."/>
            <person name="Klingl A."/>
            <person name="Woyke T."/>
            <person name="Ryan C.M."/>
            <person name="Banfield J.F."/>
        </authorList>
    </citation>
    <scope>NUCLEOTIDE SEQUENCE [LARGE SCALE GENOMIC DNA]</scope>
    <source>
        <strain evidence="6">CG10_big_fil_rev_8_21_14_0_10_32_10</strain>
    </source>
</reference>
<dbReference type="GO" id="GO:0016020">
    <property type="term" value="C:membrane"/>
    <property type="evidence" value="ECO:0007669"/>
    <property type="project" value="GOC"/>
</dbReference>
<dbReference type="GO" id="GO:0006488">
    <property type="term" value="P:dolichol-linked oligosaccharide biosynthetic process"/>
    <property type="evidence" value="ECO:0007669"/>
    <property type="project" value="TreeGrafter"/>
</dbReference>
<feature type="transmembrane region" description="Helical" evidence="4">
    <location>
        <begin position="217"/>
        <end position="238"/>
    </location>
</feature>
<dbReference type="SUPFAM" id="SSF53448">
    <property type="entry name" value="Nucleotide-diphospho-sugar transferases"/>
    <property type="match status" value="1"/>
</dbReference>
<dbReference type="GO" id="GO:0035269">
    <property type="term" value="P:protein O-linked glycosylation via mannose"/>
    <property type="evidence" value="ECO:0007669"/>
    <property type="project" value="TreeGrafter"/>
</dbReference>
<sequence>MQIKLLSIIIPIYKKEKTILKELIKLYSTLKTTPYKFEIIGVVDGTNLDNSLVEARKLKKPEVKIYGYKNNKGKGQAVRYGMQIAKGDVVTFIDSGGDVKPQSLVMLLEHMKWYNADIIIGSKLHSASIVKNYSGFRRVLTYGYYLIVKLLFHLKVRDTQTGLKAYKKYVLENVLDKLVIKQFVFDIEVLAVAYKLGYKRIYDAPVFVDFGKSTSTMFGLSLGKTIALFLIDTIGVWYRMNILRYYDKGRKKVKIFDTDINMWVNTGEMTDKHQIVINFVNSVFSRLGRILHFK</sequence>
<keyword evidence="2" id="KW-0328">Glycosyltransferase</keyword>
<evidence type="ECO:0000313" key="6">
    <source>
        <dbReference type="EMBL" id="PIR43593.1"/>
    </source>
</evidence>
<keyword evidence="4" id="KW-0472">Membrane</keyword>
<comment type="similarity">
    <text evidence="1">Belongs to the glycosyltransferase 2 family.</text>
</comment>
<dbReference type="Pfam" id="PF00535">
    <property type="entry name" value="Glycos_transf_2"/>
    <property type="match status" value="1"/>
</dbReference>
<dbReference type="PANTHER" id="PTHR43398:SF1">
    <property type="entry name" value="DOLICHOL-PHOSPHATE MANNOSYLTRANSFERASE SUBUNIT 1"/>
    <property type="match status" value="1"/>
</dbReference>
<evidence type="ECO:0000256" key="3">
    <source>
        <dbReference type="ARBA" id="ARBA00022679"/>
    </source>
</evidence>
<organism evidence="6 7">
    <name type="scientific">candidate division WWE3 bacterium CG10_big_fil_rev_8_21_14_0_10_32_10</name>
    <dbReference type="NCBI Taxonomy" id="1975090"/>
    <lineage>
        <taxon>Bacteria</taxon>
        <taxon>Katanobacteria</taxon>
    </lineage>
</organism>
<dbReference type="Proteomes" id="UP000230214">
    <property type="component" value="Unassembled WGS sequence"/>
</dbReference>
<evidence type="ECO:0000313" key="7">
    <source>
        <dbReference type="Proteomes" id="UP000230214"/>
    </source>
</evidence>
<dbReference type="AlphaFoldDB" id="A0A2H0RAN5"/>
<name>A0A2H0RAN5_UNCKA</name>
<dbReference type="EMBL" id="PCXU01000018">
    <property type="protein sequence ID" value="PIR43593.1"/>
    <property type="molecule type" value="Genomic_DNA"/>
</dbReference>
<evidence type="ECO:0000256" key="1">
    <source>
        <dbReference type="ARBA" id="ARBA00006739"/>
    </source>
</evidence>
<keyword evidence="3" id="KW-0808">Transferase</keyword>
<dbReference type="InterPro" id="IPR001173">
    <property type="entry name" value="Glyco_trans_2-like"/>
</dbReference>
<keyword evidence="4" id="KW-0812">Transmembrane</keyword>
<dbReference type="InterPro" id="IPR029044">
    <property type="entry name" value="Nucleotide-diphossugar_trans"/>
</dbReference>
<evidence type="ECO:0000259" key="5">
    <source>
        <dbReference type="Pfam" id="PF00535"/>
    </source>
</evidence>
<protein>
    <recommendedName>
        <fullName evidence="5">Glycosyltransferase 2-like domain-containing protein</fullName>
    </recommendedName>
</protein>
<accession>A0A2H0RAN5</accession>
<feature type="domain" description="Glycosyltransferase 2-like" evidence="5">
    <location>
        <begin position="7"/>
        <end position="174"/>
    </location>
</feature>